<feature type="transmembrane region" description="Helical" evidence="4">
    <location>
        <begin position="176"/>
        <end position="195"/>
    </location>
</feature>
<accession>M1LTY7</accession>
<protein>
    <submittedName>
        <fullName evidence="6">Arabinose efflux permease</fullName>
    </submittedName>
</protein>
<dbReference type="EMBL" id="CP003803">
    <property type="protein sequence ID" value="AGF46739.1"/>
    <property type="molecule type" value="Genomic_DNA"/>
</dbReference>
<feature type="transmembrane region" description="Helical" evidence="4">
    <location>
        <begin position="392"/>
        <end position="412"/>
    </location>
</feature>
<reference evidence="6 7" key="1">
    <citation type="journal article" date="2013" name="Genome Biol. Evol.">
        <title>Genome evolution and phylogenomic analysis of candidatus kinetoplastibacterium, the betaproteobacterial endosymbionts of strigomonas and angomonas.</title>
        <authorList>
            <person name="Alves J.M."/>
            <person name="Serrano M.G."/>
            <person name="Maia da Silva F."/>
            <person name="Voegtly L.J."/>
            <person name="Matveyev A.V."/>
            <person name="Teixeira M.M."/>
            <person name="Camargo E.P."/>
            <person name="Buck G.A."/>
        </authorList>
    </citation>
    <scope>NUCLEOTIDE SEQUENCE [LARGE SCALE GENOMIC DNA]</scope>
    <source>
        <strain evidence="6 7">TCC079E</strain>
    </source>
</reference>
<dbReference type="InterPro" id="IPR020846">
    <property type="entry name" value="MFS_dom"/>
</dbReference>
<dbReference type="Proteomes" id="UP000011547">
    <property type="component" value="Chromosome"/>
</dbReference>
<dbReference type="HOGENOM" id="CLU_052485_1_0_4"/>
<dbReference type="Pfam" id="PF07690">
    <property type="entry name" value="MFS_1"/>
    <property type="match status" value="1"/>
</dbReference>
<dbReference type="STRING" id="1208919.CDSE_0415"/>
<name>M1LTY7_9PROT</name>
<dbReference type="PANTHER" id="PTHR43129">
    <property type="entry name" value="FOSMIDOMYCIN RESISTANCE PROTEIN"/>
    <property type="match status" value="1"/>
</dbReference>
<feature type="transmembrane region" description="Helical" evidence="4">
    <location>
        <begin position="146"/>
        <end position="170"/>
    </location>
</feature>
<feature type="transmembrane region" description="Helical" evidence="4">
    <location>
        <begin position="362"/>
        <end position="386"/>
    </location>
</feature>
<dbReference type="InterPro" id="IPR011701">
    <property type="entry name" value="MFS"/>
</dbReference>
<feature type="transmembrane region" description="Helical" evidence="4">
    <location>
        <begin position="86"/>
        <end position="105"/>
    </location>
</feature>
<sequence>MIYSSQNDLSEDRMTIKNDWMIIFLIAFIHALSHFFQLLLPSLYVALGLEFNLDFAQLGLLVSIFYVVSGIGQVISGVAVDRFGPFKILFVGLCSFLLSSLMIAFSQGYVFLMLSAFVGGVGNSVFHPAGYSIINKMVSAKRLGYAYSIHGLSGSFGWALAPLFITTVTFLTNWRVSAFSVALLFSLTLFLTKVLRSKIIFFEKNQVEEIKESNNHVVVLEKKYFNSILILLTNSLVWSAFLFFAITSLATSSMQNYTIPLLGKLYNLNEIIASSKLSIYMIASAFGMFIGGWLLSAAKFKDDNILISLVFSGIILISISLGIVPKNFITIFMMLAGFCFGLAVPSRDMLVRRIANQHSTSIVYGVVYSGMDVGSACGPVIFGVMIDNGLYRLPWFIAGSMFVCSAFLARWVSNKQTNC</sequence>
<feature type="transmembrane region" description="Helical" evidence="4">
    <location>
        <begin position="329"/>
        <end position="350"/>
    </location>
</feature>
<feature type="transmembrane region" description="Helical" evidence="4">
    <location>
        <begin position="228"/>
        <end position="250"/>
    </location>
</feature>
<dbReference type="KEGG" id="kde:CDSE_0415"/>
<feature type="transmembrane region" description="Helical" evidence="4">
    <location>
        <begin position="60"/>
        <end position="79"/>
    </location>
</feature>
<dbReference type="OrthoDB" id="8520784at2"/>
<gene>
    <name evidence="6" type="ORF">CDSE_0415</name>
</gene>
<evidence type="ECO:0000256" key="1">
    <source>
        <dbReference type="ARBA" id="ARBA00022692"/>
    </source>
</evidence>
<dbReference type="SUPFAM" id="SSF103473">
    <property type="entry name" value="MFS general substrate transporter"/>
    <property type="match status" value="1"/>
</dbReference>
<keyword evidence="2 4" id="KW-1133">Transmembrane helix</keyword>
<proteinExistence type="predicted"/>
<dbReference type="PANTHER" id="PTHR43129:SF1">
    <property type="entry name" value="FOSMIDOMYCIN RESISTANCE PROTEIN"/>
    <property type="match status" value="1"/>
</dbReference>
<evidence type="ECO:0000256" key="4">
    <source>
        <dbReference type="SAM" id="Phobius"/>
    </source>
</evidence>
<evidence type="ECO:0000313" key="6">
    <source>
        <dbReference type="EMBL" id="AGF46739.1"/>
    </source>
</evidence>
<dbReference type="GO" id="GO:0005886">
    <property type="term" value="C:plasma membrane"/>
    <property type="evidence" value="ECO:0007669"/>
    <property type="project" value="TreeGrafter"/>
</dbReference>
<keyword evidence="7" id="KW-1185">Reference proteome</keyword>
<feature type="transmembrane region" description="Helical" evidence="4">
    <location>
        <begin position="20"/>
        <end position="40"/>
    </location>
</feature>
<dbReference type="Gene3D" id="1.20.1250.20">
    <property type="entry name" value="MFS general substrate transporter like domains"/>
    <property type="match status" value="2"/>
</dbReference>
<dbReference type="PATRIC" id="fig|1208919.3.peg.176"/>
<dbReference type="PROSITE" id="PS50850">
    <property type="entry name" value="MFS"/>
    <property type="match status" value="1"/>
</dbReference>
<evidence type="ECO:0000256" key="2">
    <source>
        <dbReference type="ARBA" id="ARBA00022989"/>
    </source>
</evidence>
<keyword evidence="1 4" id="KW-0812">Transmembrane</keyword>
<dbReference type="GO" id="GO:0022857">
    <property type="term" value="F:transmembrane transporter activity"/>
    <property type="evidence" value="ECO:0007669"/>
    <property type="project" value="InterPro"/>
</dbReference>
<feature type="transmembrane region" description="Helical" evidence="4">
    <location>
        <begin position="305"/>
        <end position="323"/>
    </location>
</feature>
<dbReference type="AlphaFoldDB" id="M1LTY7"/>
<dbReference type="eggNOG" id="COG2814">
    <property type="taxonomic scope" value="Bacteria"/>
</dbReference>
<feature type="domain" description="Major facilitator superfamily (MFS) profile" evidence="5">
    <location>
        <begin position="22"/>
        <end position="417"/>
    </location>
</feature>
<organism evidence="6 7">
    <name type="scientific">Candidatus Kinetoplastidibacterium desouzai TCC079E</name>
    <dbReference type="NCBI Taxonomy" id="1208919"/>
    <lineage>
        <taxon>Bacteria</taxon>
        <taxon>Pseudomonadati</taxon>
        <taxon>Pseudomonadota</taxon>
        <taxon>Betaproteobacteria</taxon>
        <taxon>Candidatus Kinetoplastidibacterium</taxon>
    </lineage>
</organism>
<dbReference type="InterPro" id="IPR036259">
    <property type="entry name" value="MFS_trans_sf"/>
</dbReference>
<evidence type="ECO:0000256" key="3">
    <source>
        <dbReference type="ARBA" id="ARBA00023136"/>
    </source>
</evidence>
<keyword evidence="3 4" id="KW-0472">Membrane</keyword>
<feature type="transmembrane region" description="Helical" evidence="4">
    <location>
        <begin position="111"/>
        <end position="134"/>
    </location>
</feature>
<feature type="transmembrane region" description="Helical" evidence="4">
    <location>
        <begin position="277"/>
        <end position="298"/>
    </location>
</feature>
<evidence type="ECO:0000259" key="5">
    <source>
        <dbReference type="PROSITE" id="PS50850"/>
    </source>
</evidence>
<evidence type="ECO:0000313" key="7">
    <source>
        <dbReference type="Proteomes" id="UP000011547"/>
    </source>
</evidence>
<dbReference type="RefSeq" id="WP_015396150.1">
    <property type="nucleotide sequence ID" value="NC_020294.1"/>
</dbReference>